<keyword evidence="1" id="KW-0560">Oxidoreductase</keyword>
<dbReference type="Proteomes" id="UP000572817">
    <property type="component" value="Unassembled WGS sequence"/>
</dbReference>
<gene>
    <name evidence="2" type="ORF">GTA08_BOTSDO12629</name>
</gene>
<dbReference type="PANTHER" id="PTHR43157">
    <property type="entry name" value="PHOSPHATIDYLINOSITOL-GLYCAN BIOSYNTHESIS CLASS F PROTEIN-RELATED"/>
    <property type="match status" value="1"/>
</dbReference>
<evidence type="ECO:0000313" key="3">
    <source>
        <dbReference type="Proteomes" id="UP000572817"/>
    </source>
</evidence>
<dbReference type="OrthoDB" id="542013at2759"/>
<dbReference type="AlphaFoldDB" id="A0A8H4N941"/>
<reference evidence="2" key="1">
    <citation type="submission" date="2020-04" db="EMBL/GenBank/DDBJ databases">
        <title>Genome Assembly and Annotation of Botryosphaeria dothidea sdau 11-99, a Latent Pathogen of Apple Fruit Ring Rot in China.</title>
        <authorList>
            <person name="Yu C."/>
            <person name="Diao Y."/>
            <person name="Lu Q."/>
            <person name="Zhao J."/>
            <person name="Cui S."/>
            <person name="Peng C."/>
            <person name="He B."/>
            <person name="Liu H."/>
        </authorList>
    </citation>
    <scope>NUCLEOTIDE SEQUENCE [LARGE SCALE GENOMIC DNA]</scope>
    <source>
        <strain evidence="2">Sdau11-99</strain>
    </source>
</reference>
<evidence type="ECO:0000256" key="1">
    <source>
        <dbReference type="ARBA" id="ARBA00023002"/>
    </source>
</evidence>
<dbReference type="GO" id="GO:0016491">
    <property type="term" value="F:oxidoreductase activity"/>
    <property type="evidence" value="ECO:0007669"/>
    <property type="project" value="UniProtKB-KW"/>
</dbReference>
<dbReference type="PRINTS" id="PR00081">
    <property type="entry name" value="GDHRDH"/>
</dbReference>
<name>A0A8H4N941_9PEZI</name>
<dbReference type="EMBL" id="WWBZ02000008">
    <property type="protein sequence ID" value="KAF4311833.1"/>
    <property type="molecule type" value="Genomic_DNA"/>
</dbReference>
<organism evidence="2 3">
    <name type="scientific">Botryosphaeria dothidea</name>
    <dbReference type="NCBI Taxonomy" id="55169"/>
    <lineage>
        <taxon>Eukaryota</taxon>
        <taxon>Fungi</taxon>
        <taxon>Dikarya</taxon>
        <taxon>Ascomycota</taxon>
        <taxon>Pezizomycotina</taxon>
        <taxon>Dothideomycetes</taxon>
        <taxon>Dothideomycetes incertae sedis</taxon>
        <taxon>Botryosphaeriales</taxon>
        <taxon>Botryosphaeriaceae</taxon>
        <taxon>Botryosphaeria</taxon>
    </lineage>
</organism>
<dbReference type="Gene3D" id="3.40.50.720">
    <property type="entry name" value="NAD(P)-binding Rossmann-like Domain"/>
    <property type="match status" value="1"/>
</dbReference>
<protein>
    <submittedName>
        <fullName evidence="2">Short-chain dehydrogenase</fullName>
    </submittedName>
</protein>
<comment type="caution">
    <text evidence="2">The sequence shown here is derived from an EMBL/GenBank/DDBJ whole genome shotgun (WGS) entry which is preliminary data.</text>
</comment>
<dbReference type="PANTHER" id="PTHR43157:SF61">
    <property type="entry name" value="DEHYDROGENASE_REDUCTASE FAMILY PROTEIN, PUTATIVE (AFU_ORTHOLOGUE AFUA_3G01250)-RELATED"/>
    <property type="match status" value="1"/>
</dbReference>
<sequence length="328" mass="35809">MVSFAQIVVDQWKRLPIVPTDCSGQTVIVTGSNTGIGLEAARHFVRLGAARVIIAVRSTAKGDAAKKDIESTTGRKGVAEVWPLDLASNDSVRAFAERASKELDRIDILMENAGVAMGEWTEAEGTELTVQVNVIGTMLLAVLLLPALKKTSLKYNITPHLTIVSSTLHHDAKFVEGQRDDIFAALAENNPANMEDRYAVSKLLEVYAVRELAGLLPVDKTGVVINLLCPGLCWTELTRNVPWGTWLQIAIMRIFLARSAEVGSRTILHAAVAGPESHGEVCGDCEIRDDKTSDFVKSDEGQRMQKRVWNQLVAKLEAIDPECVRNAL</sequence>
<proteinExistence type="predicted"/>
<accession>A0A8H4N941</accession>
<dbReference type="Pfam" id="PF00106">
    <property type="entry name" value="adh_short"/>
    <property type="match status" value="1"/>
</dbReference>
<dbReference type="InterPro" id="IPR002347">
    <property type="entry name" value="SDR_fam"/>
</dbReference>
<keyword evidence="3" id="KW-1185">Reference proteome</keyword>
<dbReference type="InterPro" id="IPR036291">
    <property type="entry name" value="NAD(P)-bd_dom_sf"/>
</dbReference>
<dbReference type="SUPFAM" id="SSF51735">
    <property type="entry name" value="NAD(P)-binding Rossmann-fold domains"/>
    <property type="match status" value="1"/>
</dbReference>
<evidence type="ECO:0000313" key="2">
    <source>
        <dbReference type="EMBL" id="KAF4311833.1"/>
    </source>
</evidence>